<dbReference type="AlphaFoldDB" id="A0A430R0U8"/>
<dbReference type="EMBL" id="PELY01000275">
    <property type="protein sequence ID" value="RTH24822.1"/>
    <property type="molecule type" value="Genomic_DNA"/>
</dbReference>
<name>A0A430R0U8_THESC</name>
<dbReference type="Proteomes" id="UP000287306">
    <property type="component" value="Unassembled WGS sequence"/>
</dbReference>
<protein>
    <recommendedName>
        <fullName evidence="5">Transposase</fullName>
    </recommendedName>
</protein>
<comment type="caution">
    <text evidence="1">The sequence shown here is derived from an EMBL/GenBank/DDBJ whole genome shotgun (WGS) entry which is preliminary data.</text>
</comment>
<evidence type="ECO:0000313" key="4">
    <source>
        <dbReference type="Proteomes" id="UP000287306"/>
    </source>
</evidence>
<proteinExistence type="predicted"/>
<dbReference type="Proteomes" id="UP000286734">
    <property type="component" value="Unassembled WGS sequence"/>
</dbReference>
<accession>A0A430R0U8</accession>
<evidence type="ECO:0000313" key="3">
    <source>
        <dbReference type="Proteomes" id="UP000286734"/>
    </source>
</evidence>
<evidence type="ECO:0000313" key="1">
    <source>
        <dbReference type="EMBL" id="RTH00999.1"/>
    </source>
</evidence>
<evidence type="ECO:0008006" key="5">
    <source>
        <dbReference type="Google" id="ProtNLM"/>
    </source>
</evidence>
<evidence type="ECO:0000313" key="2">
    <source>
        <dbReference type="EMBL" id="RTH24822.1"/>
    </source>
</evidence>
<sequence length="27" mass="3129">MMNAILYVRENGIKWRAMPRHAAGVRS</sequence>
<organism evidence="1 3">
    <name type="scientific">Thermus scotoductus</name>
    <dbReference type="NCBI Taxonomy" id="37636"/>
    <lineage>
        <taxon>Bacteria</taxon>
        <taxon>Thermotogati</taxon>
        <taxon>Deinococcota</taxon>
        <taxon>Deinococci</taxon>
        <taxon>Thermales</taxon>
        <taxon>Thermaceae</taxon>
        <taxon>Thermus</taxon>
    </lineage>
</organism>
<reference evidence="3 4" key="1">
    <citation type="journal article" date="2019" name="Extremophiles">
        <title>Biogeography of thermophiles and predominance of Thermus scotoductus in domestic water heaters.</title>
        <authorList>
            <person name="Wilpiszeski R.L."/>
            <person name="Zhang Z."/>
            <person name="House C.H."/>
        </authorList>
    </citation>
    <scope>NUCLEOTIDE SEQUENCE [LARGE SCALE GENOMIC DNA]</scope>
    <source>
        <strain evidence="2 4">25_S25</strain>
        <strain evidence="1 3">34_S34</strain>
    </source>
</reference>
<gene>
    <name evidence="2" type="ORF">CSW38_08570</name>
    <name evidence="1" type="ORF">CSW47_12970</name>
</gene>
<dbReference type="EMBL" id="PELP01000498">
    <property type="protein sequence ID" value="RTH00999.1"/>
    <property type="molecule type" value="Genomic_DNA"/>
</dbReference>